<dbReference type="InterPro" id="IPR006094">
    <property type="entry name" value="Oxid_FAD_bind_N"/>
</dbReference>
<dbReference type="SUPFAM" id="SSF56176">
    <property type="entry name" value="FAD-binding/transporter-associated domain-like"/>
    <property type="match status" value="1"/>
</dbReference>
<dbReference type="GO" id="GO:0016020">
    <property type="term" value="C:membrane"/>
    <property type="evidence" value="ECO:0007669"/>
    <property type="project" value="InterPro"/>
</dbReference>
<dbReference type="PIRSF" id="PIRSF000136">
    <property type="entry name" value="LGO_GLO"/>
    <property type="match status" value="1"/>
</dbReference>
<dbReference type="Gene3D" id="3.30.465.10">
    <property type="match status" value="1"/>
</dbReference>
<dbReference type="InterPro" id="IPR007173">
    <property type="entry name" value="ALO_C"/>
</dbReference>
<dbReference type="InterPro" id="IPR016171">
    <property type="entry name" value="Vanillyl_alc_oxidase_C-sub2"/>
</dbReference>
<keyword evidence="3" id="KW-0732">Signal</keyword>
<dbReference type="InterPro" id="IPR036318">
    <property type="entry name" value="FAD-bd_PCMH-like_sf"/>
</dbReference>
<dbReference type="GO" id="GO:0071949">
    <property type="term" value="F:FAD binding"/>
    <property type="evidence" value="ECO:0007669"/>
    <property type="project" value="InterPro"/>
</dbReference>
<dbReference type="Proteomes" id="UP000326287">
    <property type="component" value="Chromosome"/>
</dbReference>
<dbReference type="PANTHER" id="PTHR43762:SF1">
    <property type="entry name" value="D-ARABINONO-1,4-LACTONE OXIDASE"/>
    <property type="match status" value="1"/>
</dbReference>
<organism evidence="5 6">
    <name type="scientific">Halioglobus maricola</name>
    <dbReference type="NCBI Taxonomy" id="2601894"/>
    <lineage>
        <taxon>Bacteria</taxon>
        <taxon>Pseudomonadati</taxon>
        <taxon>Pseudomonadota</taxon>
        <taxon>Gammaproteobacteria</taxon>
        <taxon>Cellvibrionales</taxon>
        <taxon>Halieaceae</taxon>
        <taxon>Halioglobus</taxon>
    </lineage>
</organism>
<proteinExistence type="predicted"/>
<dbReference type="InterPro" id="IPR006311">
    <property type="entry name" value="TAT_signal"/>
</dbReference>
<evidence type="ECO:0000256" key="2">
    <source>
        <dbReference type="ARBA" id="ARBA00023002"/>
    </source>
</evidence>
<dbReference type="RefSeq" id="WP_152661755.1">
    <property type="nucleotide sequence ID" value="NZ_CP036422.1"/>
</dbReference>
<dbReference type="InterPro" id="IPR010031">
    <property type="entry name" value="FAD_lactone_oxidase-like"/>
</dbReference>
<dbReference type="InterPro" id="IPR016169">
    <property type="entry name" value="FAD-bd_PCMH_sub2"/>
</dbReference>
<dbReference type="Pfam" id="PF04030">
    <property type="entry name" value="ALO"/>
    <property type="match status" value="1"/>
</dbReference>
<dbReference type="KEGG" id="halc:EY643_08275"/>
<protein>
    <submittedName>
        <fullName evidence="5">FAD-binding protein</fullName>
    </submittedName>
</protein>
<dbReference type="Gene3D" id="3.30.43.10">
    <property type="entry name" value="Uridine Diphospho-n-acetylenolpyruvylglucosamine Reductase, domain 2"/>
    <property type="match status" value="1"/>
</dbReference>
<dbReference type="InterPro" id="IPR016167">
    <property type="entry name" value="FAD-bd_PCMH_sub1"/>
</dbReference>
<evidence type="ECO:0000259" key="4">
    <source>
        <dbReference type="PROSITE" id="PS51387"/>
    </source>
</evidence>
<sequence length="453" mass="50755">MMQRRSLLQALVATALASQVSPMALAAEPRRLPWRNWSGSQQCLPMARKAPANMAELQELLSSTTGTIRAVGAGHSFTPLVPTDGTLLSLSRMGGVSDADSSTLQATIGGGTRLGDIGQPLHDAGQAMVNMPDIDEQTLAGSLATATHGTGAGLGCMSTLVTGLELMTASGDVLWCDAQQHPEIFQAAKVSLGSLGLITRVRLQNREPYKLRREMVWMPLEEMLEAVDGLADKHRNFEFFYVPFSGWGFTDAHDITDEPIAAAEEAVDPNEGTMELKTVRDWLDWSPALRELILGTYARTIPDEVKVGNSWSNYANERNVRFNEMEYHLPRENGLQALREVIAALESKHHEVFFPLEVRYVKSDDIWLSPFYQQDSMSIALHRYFEEDYKPFFATVEPILRKYGGRPHWGKLNSLGQDEFRELYPRWDDFAAVRRELDPNGRFLNDYMRKLFG</sequence>
<dbReference type="AlphaFoldDB" id="A0A5P9NL27"/>
<dbReference type="Gene3D" id="3.30.70.2520">
    <property type="match status" value="1"/>
</dbReference>
<dbReference type="PROSITE" id="PS51387">
    <property type="entry name" value="FAD_PCMH"/>
    <property type="match status" value="1"/>
</dbReference>
<gene>
    <name evidence="5" type="ORF">EY643_08275</name>
</gene>
<evidence type="ECO:0000313" key="5">
    <source>
        <dbReference type="EMBL" id="QFU75648.1"/>
    </source>
</evidence>
<dbReference type="OrthoDB" id="9800184at2"/>
<keyword evidence="6" id="KW-1185">Reference proteome</keyword>
<accession>A0A5P9NL27</accession>
<evidence type="ECO:0000256" key="1">
    <source>
        <dbReference type="ARBA" id="ARBA00022827"/>
    </source>
</evidence>
<feature type="domain" description="FAD-binding PCMH-type" evidence="4">
    <location>
        <begin position="41"/>
        <end position="208"/>
    </location>
</feature>
<evidence type="ECO:0000256" key="3">
    <source>
        <dbReference type="SAM" id="SignalP"/>
    </source>
</evidence>
<dbReference type="GO" id="GO:0003885">
    <property type="term" value="F:D-arabinono-1,4-lactone oxidase activity"/>
    <property type="evidence" value="ECO:0007669"/>
    <property type="project" value="InterPro"/>
</dbReference>
<dbReference type="Pfam" id="PF01565">
    <property type="entry name" value="FAD_binding_4"/>
    <property type="match status" value="1"/>
</dbReference>
<feature type="signal peptide" evidence="3">
    <location>
        <begin position="1"/>
        <end position="26"/>
    </location>
</feature>
<keyword evidence="1" id="KW-0274">FAD</keyword>
<dbReference type="Gene3D" id="1.10.45.10">
    <property type="entry name" value="Vanillyl-alcohol Oxidase, Chain A, domain 4"/>
    <property type="match status" value="1"/>
</dbReference>
<name>A0A5P9NL27_9GAMM</name>
<dbReference type="PROSITE" id="PS51318">
    <property type="entry name" value="TAT"/>
    <property type="match status" value="1"/>
</dbReference>
<keyword evidence="2" id="KW-0560">Oxidoreductase</keyword>
<dbReference type="NCBIfam" id="TIGR01679">
    <property type="entry name" value="bact_FAD_ox"/>
    <property type="match status" value="1"/>
</dbReference>
<evidence type="ECO:0000313" key="6">
    <source>
        <dbReference type="Proteomes" id="UP000326287"/>
    </source>
</evidence>
<dbReference type="InterPro" id="IPR016166">
    <property type="entry name" value="FAD-bd_PCMH"/>
</dbReference>
<reference evidence="5 6" key="1">
    <citation type="submission" date="2019-02" db="EMBL/GenBank/DDBJ databases">
        <authorList>
            <person name="Li S.-H."/>
        </authorList>
    </citation>
    <scope>NUCLEOTIDE SEQUENCE [LARGE SCALE GENOMIC DNA]</scope>
    <source>
        <strain evidence="5 6">IMCC14385</strain>
    </source>
</reference>
<keyword evidence="1" id="KW-0285">Flavoprotein</keyword>
<feature type="chain" id="PRO_5024971501" evidence="3">
    <location>
        <begin position="27"/>
        <end position="453"/>
    </location>
</feature>
<dbReference type="PANTHER" id="PTHR43762">
    <property type="entry name" value="L-GULONOLACTONE OXIDASE"/>
    <property type="match status" value="1"/>
</dbReference>
<dbReference type="EMBL" id="CP036422">
    <property type="protein sequence ID" value="QFU75648.1"/>
    <property type="molecule type" value="Genomic_DNA"/>
</dbReference>